<dbReference type="SMART" id="SM00320">
    <property type="entry name" value="WD40"/>
    <property type="match status" value="2"/>
</dbReference>
<sequence length="299" mass="33275">MSGTNPHSNYWKISQQEDDDAVSSSTSGFHIPSNTAFSRDHETVAGVICVEWCETNENFIATVQNDVVYIWDIRKLEPLTELTGFSDSVTQVKWSGDNLWTGDKDGYLTNWNLKNIHALQKKRCLVSHQNTLADMWENFNLDDKPSNNTVFCGTGTKVSNSKIVSLDLDVSGSSVVCLDGSFLSTHDIKVLNRAPQPAETMSRASNAKKSKRPAPIYVGPERIVSTESFSSSGSNSSTPLFDTSLDSRKTSNNISLPPSPTSDTKKSTVSKDYLEYFQKEIDTMIESMDNKRVDDRVYI</sequence>
<feature type="compositionally biased region" description="Low complexity" evidence="1">
    <location>
        <begin position="225"/>
        <end position="237"/>
    </location>
</feature>
<dbReference type="InterPro" id="IPR015943">
    <property type="entry name" value="WD40/YVTN_repeat-like_dom_sf"/>
</dbReference>
<dbReference type="EMBL" id="BDGI01000050">
    <property type="protein sequence ID" value="GAV27964.1"/>
    <property type="molecule type" value="Genomic_DNA"/>
</dbReference>
<dbReference type="Proteomes" id="UP000186136">
    <property type="component" value="Unassembled WGS sequence"/>
</dbReference>
<keyword evidence="3" id="KW-1185">Reference proteome</keyword>
<name>A0A1Q2YEK7_9ASCO</name>
<dbReference type="OrthoDB" id="361494at2759"/>
<evidence type="ECO:0000313" key="3">
    <source>
        <dbReference type="Proteomes" id="UP000186136"/>
    </source>
</evidence>
<protein>
    <submittedName>
        <fullName evidence="2">Uncharacterized protein</fullName>
    </submittedName>
</protein>
<proteinExistence type="predicted"/>
<dbReference type="AlphaFoldDB" id="A0A1Q2YEK7"/>
<dbReference type="Gene3D" id="2.130.10.10">
    <property type="entry name" value="YVTN repeat-like/Quinoprotein amine dehydrogenase"/>
    <property type="match status" value="1"/>
</dbReference>
<accession>A0A1Q2YEK7</accession>
<organism evidence="2 3">
    <name type="scientific">Pichia membranifaciens</name>
    <dbReference type="NCBI Taxonomy" id="4926"/>
    <lineage>
        <taxon>Eukaryota</taxon>
        <taxon>Fungi</taxon>
        <taxon>Dikarya</taxon>
        <taxon>Ascomycota</taxon>
        <taxon>Saccharomycotina</taxon>
        <taxon>Pichiomycetes</taxon>
        <taxon>Pichiales</taxon>
        <taxon>Pichiaceae</taxon>
        <taxon>Pichia</taxon>
    </lineage>
</organism>
<reference evidence="2 3" key="1">
    <citation type="submission" date="2016-08" db="EMBL/GenBank/DDBJ databases">
        <title>Whole genome shotgun sequence of Pichia membranifaciens KS47-1.</title>
        <authorList>
            <person name="Konishi M."/>
            <person name="Ishida M."/>
            <person name="Arakawa T."/>
            <person name="Kato Y."/>
            <person name="Horiuchi J."/>
        </authorList>
    </citation>
    <scope>NUCLEOTIDE SEQUENCE [LARGE SCALE GENOMIC DNA]</scope>
    <source>
        <strain evidence="2 3">KS47-1</strain>
    </source>
</reference>
<comment type="caution">
    <text evidence="2">The sequence shown here is derived from an EMBL/GenBank/DDBJ whole genome shotgun (WGS) entry which is preliminary data.</text>
</comment>
<feature type="region of interest" description="Disordered" evidence="1">
    <location>
        <begin position="194"/>
        <end position="268"/>
    </location>
</feature>
<dbReference type="SUPFAM" id="SSF117289">
    <property type="entry name" value="Nucleoporin domain"/>
    <property type="match status" value="1"/>
</dbReference>
<gene>
    <name evidence="2" type="ORF">PMKS-001432</name>
</gene>
<dbReference type="InterPro" id="IPR001680">
    <property type="entry name" value="WD40_rpt"/>
</dbReference>
<evidence type="ECO:0000256" key="1">
    <source>
        <dbReference type="SAM" id="MobiDB-lite"/>
    </source>
</evidence>
<evidence type="ECO:0000313" key="2">
    <source>
        <dbReference type="EMBL" id="GAV27964.1"/>
    </source>
</evidence>